<dbReference type="Pfam" id="PF00005">
    <property type="entry name" value="ABC_tran"/>
    <property type="match status" value="1"/>
</dbReference>
<evidence type="ECO:0000256" key="1">
    <source>
        <dbReference type="ARBA" id="ARBA00004651"/>
    </source>
</evidence>
<keyword evidence="5 11" id="KW-0067">ATP-binding</keyword>
<keyword evidence="7 8" id="KW-0472">Membrane</keyword>
<evidence type="ECO:0000256" key="7">
    <source>
        <dbReference type="ARBA" id="ARBA00023136"/>
    </source>
</evidence>
<protein>
    <submittedName>
        <fullName evidence="11">ABC transporter ATP-binding protein</fullName>
    </submittedName>
</protein>
<evidence type="ECO:0000256" key="6">
    <source>
        <dbReference type="ARBA" id="ARBA00022989"/>
    </source>
</evidence>
<dbReference type="EMBL" id="CP054142">
    <property type="protein sequence ID" value="QTQ13180.1"/>
    <property type="molecule type" value="Genomic_DNA"/>
</dbReference>
<proteinExistence type="predicted"/>
<dbReference type="GO" id="GO:0016887">
    <property type="term" value="F:ATP hydrolysis activity"/>
    <property type="evidence" value="ECO:0007669"/>
    <property type="project" value="InterPro"/>
</dbReference>
<keyword evidence="6 8" id="KW-1133">Transmembrane helix</keyword>
<dbReference type="KEGG" id="tpav:HRQ91_01195"/>
<evidence type="ECO:0000256" key="8">
    <source>
        <dbReference type="SAM" id="Phobius"/>
    </source>
</evidence>
<keyword evidence="12" id="KW-1185">Reference proteome</keyword>
<evidence type="ECO:0000256" key="5">
    <source>
        <dbReference type="ARBA" id="ARBA00022840"/>
    </source>
</evidence>
<dbReference type="SUPFAM" id="SSF90123">
    <property type="entry name" value="ABC transporter transmembrane region"/>
    <property type="match status" value="1"/>
</dbReference>
<gene>
    <name evidence="11" type="ORF">HRQ91_01195</name>
</gene>
<evidence type="ECO:0000259" key="9">
    <source>
        <dbReference type="PROSITE" id="PS50893"/>
    </source>
</evidence>
<dbReference type="InterPro" id="IPR027417">
    <property type="entry name" value="P-loop_NTPase"/>
</dbReference>
<dbReference type="GO" id="GO:0005886">
    <property type="term" value="C:plasma membrane"/>
    <property type="evidence" value="ECO:0007669"/>
    <property type="project" value="UniProtKB-SubCell"/>
</dbReference>
<dbReference type="PANTHER" id="PTHR24221">
    <property type="entry name" value="ATP-BINDING CASSETTE SUB-FAMILY B"/>
    <property type="match status" value="1"/>
</dbReference>
<dbReference type="InterPro" id="IPR003593">
    <property type="entry name" value="AAA+_ATPase"/>
</dbReference>
<feature type="transmembrane region" description="Helical" evidence="8">
    <location>
        <begin position="136"/>
        <end position="155"/>
    </location>
</feature>
<dbReference type="RefSeq" id="WP_210119906.1">
    <property type="nucleotide sequence ID" value="NZ_CP054142.1"/>
</dbReference>
<dbReference type="InterPro" id="IPR017871">
    <property type="entry name" value="ABC_transporter-like_CS"/>
</dbReference>
<dbReference type="SMART" id="SM00382">
    <property type="entry name" value="AAA"/>
    <property type="match status" value="1"/>
</dbReference>
<dbReference type="PROSITE" id="PS50893">
    <property type="entry name" value="ABC_TRANSPORTER_2"/>
    <property type="match status" value="1"/>
</dbReference>
<evidence type="ECO:0000313" key="11">
    <source>
        <dbReference type="EMBL" id="QTQ13180.1"/>
    </source>
</evidence>
<dbReference type="InterPro" id="IPR036640">
    <property type="entry name" value="ABC1_TM_sf"/>
</dbReference>
<comment type="subcellular location">
    <subcellularLocation>
        <location evidence="1">Cell membrane</location>
        <topology evidence="1">Multi-pass membrane protein</topology>
    </subcellularLocation>
</comment>
<dbReference type="GO" id="GO:0034040">
    <property type="term" value="F:ATPase-coupled lipid transmembrane transporter activity"/>
    <property type="evidence" value="ECO:0007669"/>
    <property type="project" value="TreeGrafter"/>
</dbReference>
<evidence type="ECO:0000259" key="10">
    <source>
        <dbReference type="PROSITE" id="PS50929"/>
    </source>
</evidence>
<dbReference type="Gene3D" id="3.40.50.300">
    <property type="entry name" value="P-loop containing nucleotide triphosphate hydrolases"/>
    <property type="match status" value="1"/>
</dbReference>
<feature type="domain" description="ABC transporter" evidence="9">
    <location>
        <begin position="341"/>
        <end position="574"/>
    </location>
</feature>
<dbReference type="PANTHER" id="PTHR24221:SF397">
    <property type="entry name" value="ABC TRANSPORTER, ATP-BINDING TRANSMEMBRANE PROTEIN"/>
    <property type="match status" value="1"/>
</dbReference>
<keyword evidence="3 8" id="KW-0812">Transmembrane</keyword>
<dbReference type="InterPro" id="IPR039421">
    <property type="entry name" value="Type_1_exporter"/>
</dbReference>
<dbReference type="InterPro" id="IPR011527">
    <property type="entry name" value="ABC1_TM_dom"/>
</dbReference>
<dbReference type="Gene3D" id="1.20.1560.10">
    <property type="entry name" value="ABC transporter type 1, transmembrane domain"/>
    <property type="match status" value="1"/>
</dbReference>
<feature type="transmembrane region" description="Helical" evidence="8">
    <location>
        <begin position="21"/>
        <end position="45"/>
    </location>
</feature>
<dbReference type="Proteomes" id="UP000671908">
    <property type="component" value="Chromosome"/>
</dbReference>
<evidence type="ECO:0000256" key="2">
    <source>
        <dbReference type="ARBA" id="ARBA00022448"/>
    </source>
</evidence>
<evidence type="ECO:0000256" key="3">
    <source>
        <dbReference type="ARBA" id="ARBA00022692"/>
    </source>
</evidence>
<sequence length="583" mass="64685">MIKIFRNFFNFCGKQNKKKMVASMWLGVLKSVFEALRIPAVYIMLRALLSNSVTYTVVFECLGVMILSIAGSAIIQSRITMLQCQAGYGTCADKRMEIAEHLRYVPMGYFNKNSLGTITSITTNTLELLASMATRVVMISTQGYLSTAVVTLMVLLWNWKIGLILLCGIVFFIIVNSYMQKKASLLANRKYTSDSNLVAKAIEYILGIAEVKAYNMTGSSRKELNDANNENKDVNIKLELTFVPLMCLQGMIIKLTGVAMILASLGFYFAGTMKLVDSLCMIICSFIIYSHLDSAGSFSALLKNVNLCMERVNEVLKTPTMDLEGKQGQGEDSTISDDRSIFIKDISFSYENKKIIDDISLKIPLGTSTAFVGSSGSGKTTLCHLISRFWDVDEGAIYLKGKNIKDYKYDDLMKNFSFVFQNVYLFKDTVANNIAFGQNDASREKIIEAAKKACCHEFITNLPDGYDTVIGEGGASLSGGEKQRISIARAIMKDSPIIILDEATANVDPENEADLIHAIEELTKRKTIIMIAHRLKTVRNADNIVVIDGGKIAEMGKHDKLMQKGGIYARFVESRQKAAGWKL</sequence>
<name>A0A975F2N7_9SPIR</name>
<keyword evidence="2" id="KW-0813">Transport</keyword>
<dbReference type="GO" id="GO:0140359">
    <property type="term" value="F:ABC-type transporter activity"/>
    <property type="evidence" value="ECO:0007669"/>
    <property type="project" value="InterPro"/>
</dbReference>
<dbReference type="Pfam" id="PF00664">
    <property type="entry name" value="ABC_membrane"/>
    <property type="match status" value="1"/>
</dbReference>
<dbReference type="PROSITE" id="PS50929">
    <property type="entry name" value="ABC_TM1F"/>
    <property type="match status" value="1"/>
</dbReference>
<reference evidence="11 12" key="1">
    <citation type="journal article" date="2021" name="Microbiol. Resour. Announc.">
        <title>Complete Genome Sequences of Three Human Oral Treponema parvum Isolates.</title>
        <authorList>
            <person name="Zeng H."/>
            <person name="Watt R.M."/>
        </authorList>
    </citation>
    <scope>NUCLEOTIDE SEQUENCE [LARGE SCALE GENOMIC DNA]</scope>
    <source>
        <strain evidence="11 12">ATCC 700770</strain>
    </source>
</reference>
<dbReference type="PROSITE" id="PS00211">
    <property type="entry name" value="ABC_TRANSPORTER_1"/>
    <property type="match status" value="1"/>
</dbReference>
<evidence type="ECO:0000313" key="12">
    <source>
        <dbReference type="Proteomes" id="UP000671908"/>
    </source>
</evidence>
<dbReference type="AlphaFoldDB" id="A0A975F2N7"/>
<feature type="transmembrane region" description="Helical" evidence="8">
    <location>
        <begin position="161"/>
        <end position="179"/>
    </location>
</feature>
<organism evidence="11 12">
    <name type="scientific">Treponema parvum</name>
    <dbReference type="NCBI Taxonomy" id="138851"/>
    <lineage>
        <taxon>Bacteria</taxon>
        <taxon>Pseudomonadati</taxon>
        <taxon>Spirochaetota</taxon>
        <taxon>Spirochaetia</taxon>
        <taxon>Spirochaetales</taxon>
        <taxon>Treponemataceae</taxon>
        <taxon>Treponema</taxon>
    </lineage>
</organism>
<evidence type="ECO:0000256" key="4">
    <source>
        <dbReference type="ARBA" id="ARBA00022741"/>
    </source>
</evidence>
<feature type="transmembrane region" description="Helical" evidence="8">
    <location>
        <begin position="242"/>
        <end position="269"/>
    </location>
</feature>
<accession>A0A975F2N7</accession>
<dbReference type="FunFam" id="3.40.50.300:FF:000287">
    <property type="entry name" value="Multidrug ABC transporter ATP-binding protein"/>
    <property type="match status" value="1"/>
</dbReference>
<dbReference type="SUPFAM" id="SSF52540">
    <property type="entry name" value="P-loop containing nucleoside triphosphate hydrolases"/>
    <property type="match status" value="1"/>
</dbReference>
<dbReference type="GO" id="GO:0005524">
    <property type="term" value="F:ATP binding"/>
    <property type="evidence" value="ECO:0007669"/>
    <property type="project" value="UniProtKB-KW"/>
</dbReference>
<keyword evidence="4" id="KW-0547">Nucleotide-binding</keyword>
<feature type="domain" description="ABC transmembrane type-1" evidence="10">
    <location>
        <begin position="62"/>
        <end position="304"/>
    </location>
</feature>
<dbReference type="InterPro" id="IPR003439">
    <property type="entry name" value="ABC_transporter-like_ATP-bd"/>
</dbReference>
<feature type="transmembrane region" description="Helical" evidence="8">
    <location>
        <begin position="57"/>
        <end position="75"/>
    </location>
</feature>